<feature type="binding site" evidence="13">
    <location>
        <position position="468"/>
    </location>
    <ligand>
        <name>substrate</name>
    </ligand>
</feature>
<evidence type="ECO:0000259" key="17">
    <source>
        <dbReference type="SMART" id="SM00861"/>
    </source>
</evidence>
<dbReference type="FunFam" id="3.40.50.970:FF:000003">
    <property type="entry name" value="Transketolase"/>
    <property type="match status" value="1"/>
</dbReference>
<evidence type="ECO:0000256" key="12">
    <source>
        <dbReference type="PIRSR" id="PIRSR605478-1"/>
    </source>
</evidence>
<keyword evidence="8 15" id="KW-0460">Magnesium</keyword>
<comment type="catalytic activity">
    <reaction evidence="10">
        <text>D-sedoheptulose 7-phosphate + D-glyceraldehyde 3-phosphate = aldehydo-D-ribose 5-phosphate + D-xylulose 5-phosphate</text>
        <dbReference type="Rhea" id="RHEA:10508"/>
        <dbReference type="ChEBI" id="CHEBI:57483"/>
        <dbReference type="ChEBI" id="CHEBI:57737"/>
        <dbReference type="ChEBI" id="CHEBI:58273"/>
        <dbReference type="ChEBI" id="CHEBI:59776"/>
        <dbReference type="EC" id="2.2.1.1"/>
    </reaction>
</comment>
<evidence type="ECO:0000256" key="15">
    <source>
        <dbReference type="PIRSR" id="PIRSR605478-4"/>
    </source>
</evidence>
<evidence type="ECO:0000313" key="19">
    <source>
        <dbReference type="Proteomes" id="UP000559626"/>
    </source>
</evidence>
<evidence type="ECO:0000256" key="6">
    <source>
        <dbReference type="ARBA" id="ARBA00022679"/>
    </source>
</evidence>
<dbReference type="InterPro" id="IPR055152">
    <property type="entry name" value="Transketolase-like_C_2"/>
</dbReference>
<feature type="binding site" evidence="14">
    <location>
        <position position="165"/>
    </location>
    <ligand>
        <name>thiamine diphosphate</name>
        <dbReference type="ChEBI" id="CHEBI:58937"/>
    </ligand>
</feature>
<feature type="binding site" evidence="13">
    <location>
        <position position="476"/>
    </location>
    <ligand>
        <name>substrate</name>
    </ligand>
</feature>
<dbReference type="GO" id="GO:0009052">
    <property type="term" value="P:pentose-phosphate shunt, non-oxidative branch"/>
    <property type="evidence" value="ECO:0007669"/>
    <property type="project" value="UniProtKB-ARBA"/>
</dbReference>
<dbReference type="NCBIfam" id="TIGR00232">
    <property type="entry name" value="tktlase_bact"/>
    <property type="match status" value="1"/>
</dbReference>
<sequence length="691" mass="75258">MSDSNPNHVSIDELSVNTIRLLAVDMVQKANSGHPGLPLGAAPMAYVLWSRFLRFNPKDVHWPNRDRFILSAGHGSALLYSLLHLYGYDLTIDDLKQFRQMDSRTPGHPESHITPGVEVTTGPLGQGFANGLGMAMSEAHLGAIYNKEGQAPVQDHYTYVLVSDGDLMEGIASEAASLAGHLQLHKMIYLYDDNNISLDGPTNLTYTENPMKRFDAYYWHTQHVTDGNDLDAIENAIKVAQSVTDRPSIIAVRTIIGFGSPLAGTSKSHGSPLGADNVKATKKFYGFDPEQSFQVPEEVYAHLAEPGKRGAELQKQWEADFEKYAAAFPKEAETFKLSFDGKLPEGWDKDLPVYTPADGELATRQASGKALDAIKKSVPFMFGGSADLASSNEMDKSGSDSFQPAHPANSNIWWGVREHAMGAAMNGIAHHGGLRTYGGTFLTFSDYMRAAIRLTALAESTATFVFTHDSIGLGEDGPTHQPVEQVLALRTIPNIVVLRPADANESTEAWRIAMTTPKSPVVLIFSRQKLPILDQSKLGSAREGVAKGAYILSEADGGQPQLILMATGSEVKLALGAQVELQKAGTPTRVVSFPSWELFEAQDKAYKEQVFPPTVRKRLAIEAGSPIGWHKYTTDEGGIIAMNRFGESAPAEELFEKFGFTVENVVKRAQGVLAGHPEEEPEKKQVVAHGD</sequence>
<dbReference type="Pfam" id="PF00456">
    <property type="entry name" value="Transketolase_N"/>
    <property type="match status" value="1"/>
</dbReference>
<dbReference type="InterPro" id="IPR009014">
    <property type="entry name" value="Transketo_C/PFOR_II"/>
</dbReference>
<dbReference type="EC" id="2.2.1.1" evidence="5 11"/>
<dbReference type="PANTHER" id="PTHR43522:SF2">
    <property type="entry name" value="TRANSKETOLASE 1-RELATED"/>
    <property type="match status" value="1"/>
</dbReference>
<gene>
    <name evidence="18" type="primary">tkt</name>
    <name evidence="18" type="ORF">HHL22_03230</name>
</gene>
<feature type="binding site" evidence="15">
    <location>
        <position position="196"/>
    </location>
    <ligand>
        <name>Mg(2+)</name>
        <dbReference type="ChEBI" id="CHEBI:18420"/>
    </ligand>
</feature>
<protein>
    <recommendedName>
        <fullName evidence="5 11">Transketolase</fullName>
        <ecNumber evidence="5 11">2.2.1.1</ecNumber>
    </recommendedName>
</protein>
<keyword evidence="6 18" id="KW-0808">Transferase</keyword>
<feature type="site" description="Important for catalytic activity" evidence="16">
    <location>
        <position position="269"/>
    </location>
</feature>
<feature type="binding site" evidence="15">
    <location>
        <position position="164"/>
    </location>
    <ligand>
        <name>Mg(2+)</name>
        <dbReference type="ChEBI" id="CHEBI:18420"/>
    </ligand>
</feature>
<keyword evidence="19" id="KW-1185">Reference proteome</keyword>
<evidence type="ECO:0000256" key="5">
    <source>
        <dbReference type="ARBA" id="ARBA00013152"/>
    </source>
</evidence>
<dbReference type="SUPFAM" id="SSF52922">
    <property type="entry name" value="TK C-terminal domain-like"/>
    <property type="match status" value="1"/>
</dbReference>
<reference evidence="18 19" key="1">
    <citation type="submission" date="2020-04" db="EMBL/GenBank/DDBJ databases">
        <title>Hymenobacter polaris sp. nov., isolated from Arctic soil.</title>
        <authorList>
            <person name="Dahal R.H."/>
        </authorList>
    </citation>
    <scope>NUCLEOTIDE SEQUENCE [LARGE SCALE GENOMIC DNA]</scope>
    <source>
        <strain evidence="18 19">RP-2-7</strain>
    </source>
</reference>
<evidence type="ECO:0000256" key="11">
    <source>
        <dbReference type="NCBIfam" id="TIGR00232"/>
    </source>
</evidence>
<feature type="binding site" evidence="14">
    <location>
        <position position="74"/>
    </location>
    <ligand>
        <name>thiamine diphosphate</name>
        <dbReference type="ChEBI" id="CHEBI:58937"/>
    </ligand>
</feature>
<feature type="binding site" evidence="14">
    <location>
        <position position="444"/>
    </location>
    <ligand>
        <name>thiamine diphosphate</name>
        <dbReference type="ChEBI" id="CHEBI:58937"/>
    </ligand>
</feature>
<evidence type="ECO:0000256" key="9">
    <source>
        <dbReference type="ARBA" id="ARBA00023052"/>
    </source>
</evidence>
<feature type="binding site" evidence="13">
    <location>
        <position position="391"/>
    </location>
    <ligand>
        <name>substrate</name>
    </ligand>
</feature>
<comment type="similarity">
    <text evidence="3">Belongs to the transketolase family.</text>
</comment>
<dbReference type="AlphaFoldDB" id="A0A7Y0ABB6"/>
<evidence type="ECO:0000256" key="4">
    <source>
        <dbReference type="ARBA" id="ARBA00011738"/>
    </source>
</evidence>
<proteinExistence type="inferred from homology"/>
<comment type="cofactor">
    <cofactor evidence="1">
        <name>Ca(2+)</name>
        <dbReference type="ChEBI" id="CHEBI:29108"/>
    </cofactor>
</comment>
<evidence type="ECO:0000256" key="3">
    <source>
        <dbReference type="ARBA" id="ARBA00007131"/>
    </source>
</evidence>
<feature type="domain" description="Transketolase-like pyrimidine-binding" evidence="17">
    <location>
        <begin position="361"/>
        <end position="532"/>
    </location>
</feature>
<feature type="binding site" evidence="13">
    <location>
        <position position="527"/>
    </location>
    <ligand>
        <name>substrate</name>
    </ligand>
</feature>
<dbReference type="SUPFAM" id="SSF52518">
    <property type="entry name" value="Thiamin diphosphate-binding fold (THDP-binding)"/>
    <property type="match status" value="2"/>
</dbReference>
<dbReference type="InterPro" id="IPR005478">
    <property type="entry name" value="Transketolase_bac-like"/>
</dbReference>
<dbReference type="GO" id="GO:0004802">
    <property type="term" value="F:transketolase activity"/>
    <property type="evidence" value="ECO:0007669"/>
    <property type="project" value="UniProtKB-UniRule"/>
</dbReference>
<dbReference type="Proteomes" id="UP000559626">
    <property type="component" value="Unassembled WGS sequence"/>
</dbReference>
<feature type="binding site" evidence="13">
    <location>
        <position position="34"/>
    </location>
    <ligand>
        <name>substrate</name>
    </ligand>
</feature>
<comment type="cofactor">
    <cofactor evidence="2">
        <name>Co(2+)</name>
        <dbReference type="ChEBI" id="CHEBI:48828"/>
    </cofactor>
</comment>
<dbReference type="Gene3D" id="3.40.50.920">
    <property type="match status" value="1"/>
</dbReference>
<feature type="active site" description="Proton donor" evidence="12">
    <location>
        <position position="418"/>
    </location>
</feature>
<evidence type="ECO:0000256" key="13">
    <source>
        <dbReference type="PIRSR" id="PIRSR605478-2"/>
    </source>
</evidence>
<comment type="cofactor">
    <cofactor evidence="14">
        <name>thiamine diphosphate</name>
        <dbReference type="ChEBI" id="CHEBI:58937"/>
    </cofactor>
    <text evidence="14">Binds 1 thiamine pyrophosphate per subunit. During the reaction, the substrate forms a covalent intermediate with the cofactor.</text>
</comment>
<evidence type="ECO:0000256" key="16">
    <source>
        <dbReference type="PIRSR" id="PIRSR605478-5"/>
    </source>
</evidence>
<feature type="binding site" evidence="13">
    <location>
        <position position="480"/>
    </location>
    <ligand>
        <name>substrate</name>
    </ligand>
</feature>
<dbReference type="InterPro" id="IPR033247">
    <property type="entry name" value="Transketolase_fam"/>
</dbReference>
<feature type="binding site" evidence="14">
    <location>
        <begin position="122"/>
        <end position="124"/>
    </location>
    <ligand>
        <name>thiamine diphosphate</name>
        <dbReference type="ChEBI" id="CHEBI:58937"/>
    </ligand>
</feature>
<dbReference type="FunFam" id="3.40.50.970:FF:000004">
    <property type="entry name" value="Transketolase"/>
    <property type="match status" value="1"/>
</dbReference>
<organism evidence="18 19">
    <name type="scientific">Hymenobacter polaris</name>
    <dbReference type="NCBI Taxonomy" id="2682546"/>
    <lineage>
        <taxon>Bacteria</taxon>
        <taxon>Pseudomonadati</taxon>
        <taxon>Bacteroidota</taxon>
        <taxon>Cytophagia</taxon>
        <taxon>Cytophagales</taxon>
        <taxon>Hymenobacteraceae</taxon>
        <taxon>Hymenobacter</taxon>
    </lineage>
</organism>
<evidence type="ECO:0000256" key="1">
    <source>
        <dbReference type="ARBA" id="ARBA00001913"/>
    </source>
</evidence>
<dbReference type="FunFam" id="3.40.50.920:FF:000003">
    <property type="entry name" value="Transketolase"/>
    <property type="match status" value="1"/>
</dbReference>
<dbReference type="InterPro" id="IPR049557">
    <property type="entry name" value="Transketolase_CS"/>
</dbReference>
<dbReference type="CDD" id="cd07033">
    <property type="entry name" value="TPP_PYR_DXS_TK_like"/>
    <property type="match status" value="1"/>
</dbReference>
<feature type="binding site" evidence="14">
    <location>
        <position position="269"/>
    </location>
    <ligand>
        <name>thiamine diphosphate</name>
        <dbReference type="ChEBI" id="CHEBI:58937"/>
    </ligand>
</feature>
<dbReference type="PANTHER" id="PTHR43522">
    <property type="entry name" value="TRANSKETOLASE"/>
    <property type="match status" value="1"/>
</dbReference>
<feature type="binding site" evidence="13">
    <location>
        <position position="269"/>
    </location>
    <ligand>
        <name>substrate</name>
    </ligand>
</feature>
<evidence type="ECO:0000256" key="2">
    <source>
        <dbReference type="ARBA" id="ARBA00001941"/>
    </source>
</evidence>
<evidence type="ECO:0000313" key="18">
    <source>
        <dbReference type="EMBL" id="NML64210.1"/>
    </source>
</evidence>
<feature type="binding site" evidence="15">
    <location>
        <position position="194"/>
    </location>
    <ligand>
        <name>Mg(2+)</name>
        <dbReference type="ChEBI" id="CHEBI:18420"/>
    </ligand>
</feature>
<dbReference type="RefSeq" id="WP_169529522.1">
    <property type="nucleotide sequence ID" value="NZ_JABBGH010000001.1"/>
</dbReference>
<dbReference type="Pfam" id="PF02779">
    <property type="entry name" value="Transket_pyr"/>
    <property type="match status" value="1"/>
</dbReference>
<comment type="subunit">
    <text evidence="4">Homodimer.</text>
</comment>
<comment type="cofactor">
    <cofactor evidence="15">
        <name>Mg(2+)</name>
        <dbReference type="ChEBI" id="CHEBI:18420"/>
    </cofactor>
    <text evidence="15">Binds 1 Mg(2+) ion per subunit. Can also utilize other divalent metal cations, such as Ca(2+), Mn(2+) and Co(2+).</text>
</comment>
<dbReference type="CDD" id="cd02012">
    <property type="entry name" value="TPP_TK"/>
    <property type="match status" value="1"/>
</dbReference>
<dbReference type="Gene3D" id="3.40.50.970">
    <property type="match status" value="2"/>
</dbReference>
<dbReference type="EMBL" id="JABBGH010000001">
    <property type="protein sequence ID" value="NML64210.1"/>
    <property type="molecule type" value="Genomic_DNA"/>
</dbReference>
<comment type="caution">
    <text evidence="18">The sequence shown here is derived from an EMBL/GenBank/DDBJ whole genome shotgun (WGS) entry which is preliminary data.</text>
</comment>
<dbReference type="SMART" id="SM00861">
    <property type="entry name" value="Transket_pyr"/>
    <property type="match status" value="1"/>
</dbReference>
<dbReference type="Pfam" id="PF22613">
    <property type="entry name" value="Transketolase_C_1"/>
    <property type="match status" value="1"/>
</dbReference>
<feature type="binding site" evidence="14">
    <location>
        <position position="194"/>
    </location>
    <ligand>
        <name>thiamine diphosphate</name>
        <dbReference type="ChEBI" id="CHEBI:58937"/>
    </ligand>
</feature>
<keyword evidence="9 14" id="KW-0786">Thiamine pyrophosphate</keyword>
<dbReference type="PROSITE" id="PS00801">
    <property type="entry name" value="TRANSKETOLASE_1"/>
    <property type="match status" value="1"/>
</dbReference>
<accession>A0A7Y0ABB6</accession>
<evidence type="ECO:0000256" key="7">
    <source>
        <dbReference type="ARBA" id="ARBA00022723"/>
    </source>
</evidence>
<evidence type="ECO:0000256" key="10">
    <source>
        <dbReference type="ARBA" id="ARBA00049473"/>
    </source>
</evidence>
<evidence type="ECO:0000256" key="8">
    <source>
        <dbReference type="ARBA" id="ARBA00022842"/>
    </source>
</evidence>
<dbReference type="GO" id="GO:0005829">
    <property type="term" value="C:cytosol"/>
    <property type="evidence" value="ECO:0007669"/>
    <property type="project" value="TreeGrafter"/>
</dbReference>
<keyword evidence="7 15" id="KW-0479">Metal-binding</keyword>
<dbReference type="InterPro" id="IPR005475">
    <property type="entry name" value="Transketolase-like_Pyr-bd"/>
</dbReference>
<feature type="site" description="Important for catalytic activity" evidence="16">
    <location>
        <position position="34"/>
    </location>
</feature>
<dbReference type="InterPro" id="IPR005474">
    <property type="entry name" value="Transketolase_N"/>
</dbReference>
<evidence type="ECO:0000256" key="14">
    <source>
        <dbReference type="PIRSR" id="PIRSR605478-3"/>
    </source>
</evidence>
<dbReference type="GO" id="GO:0046872">
    <property type="term" value="F:metal ion binding"/>
    <property type="evidence" value="ECO:0007669"/>
    <property type="project" value="UniProtKB-KW"/>
</dbReference>
<feature type="binding site" evidence="13">
    <location>
        <position position="364"/>
    </location>
    <ligand>
        <name>substrate</name>
    </ligand>
</feature>
<name>A0A7Y0ABB6_9BACT</name>
<dbReference type="InterPro" id="IPR029061">
    <property type="entry name" value="THDP-binding"/>
</dbReference>